<protein>
    <submittedName>
        <fullName evidence="6">DUF4965 domain-containing protein</fullName>
    </submittedName>
</protein>
<evidence type="ECO:0000259" key="4">
    <source>
        <dbReference type="Pfam" id="PF16335"/>
    </source>
</evidence>
<keyword evidence="2" id="KW-0732">Signal</keyword>
<dbReference type="InterPro" id="IPR032514">
    <property type="entry name" value="GtaA_central"/>
</dbReference>
<evidence type="ECO:0000259" key="3">
    <source>
        <dbReference type="Pfam" id="PF16334"/>
    </source>
</evidence>
<keyword evidence="7" id="KW-1185">Reference proteome</keyword>
<dbReference type="SUPFAM" id="SSF49785">
    <property type="entry name" value="Galactose-binding domain-like"/>
    <property type="match status" value="1"/>
</dbReference>
<dbReference type="InterPro" id="IPR052743">
    <property type="entry name" value="Glutaminase_GtaA"/>
</dbReference>
<proteinExistence type="predicted"/>
<evidence type="ECO:0000259" key="5">
    <source>
        <dbReference type="Pfam" id="PF17168"/>
    </source>
</evidence>
<reference evidence="6 7" key="1">
    <citation type="submission" date="2023-05" db="EMBL/GenBank/DDBJ databases">
        <title>Novel species of genus Flectobacillus isolated from stream in China.</title>
        <authorList>
            <person name="Lu H."/>
        </authorList>
    </citation>
    <scope>NUCLEOTIDE SEQUENCE [LARGE SCALE GENOMIC DNA]</scope>
    <source>
        <strain evidence="6 7">KCTC 42575</strain>
    </source>
</reference>
<dbReference type="RefSeq" id="WP_283345755.1">
    <property type="nucleotide sequence ID" value="NZ_JASHIF010000018.1"/>
</dbReference>
<keyword evidence="1" id="KW-0175">Coiled coil</keyword>
<dbReference type="InterPro" id="IPR033433">
    <property type="entry name" value="GtaA_N"/>
</dbReference>
<feature type="coiled-coil region" evidence="1">
    <location>
        <begin position="420"/>
        <end position="447"/>
    </location>
</feature>
<gene>
    <name evidence="6" type="ORF">QM524_18765</name>
</gene>
<dbReference type="PANTHER" id="PTHR31987">
    <property type="entry name" value="GLUTAMINASE A-RELATED"/>
    <property type="match status" value="1"/>
</dbReference>
<feature type="chain" id="PRO_5045570719" evidence="2">
    <location>
        <begin position="19"/>
        <end position="801"/>
    </location>
</feature>
<dbReference type="Gene3D" id="1.50.10.10">
    <property type="match status" value="1"/>
</dbReference>
<name>A0ABT6YDR7_9BACT</name>
<dbReference type="Pfam" id="PF17168">
    <property type="entry name" value="DUF5127"/>
    <property type="match status" value="1"/>
</dbReference>
<dbReference type="Proteomes" id="UP001236507">
    <property type="component" value="Unassembled WGS sequence"/>
</dbReference>
<feature type="domain" description="Glutaminase A N-terminal" evidence="5">
    <location>
        <begin position="249"/>
        <end position="378"/>
    </location>
</feature>
<dbReference type="Gene3D" id="2.60.120.260">
    <property type="entry name" value="Galactose-binding domain-like"/>
    <property type="match status" value="1"/>
</dbReference>
<dbReference type="InterPro" id="IPR008928">
    <property type="entry name" value="6-hairpin_glycosidase_sf"/>
</dbReference>
<feature type="domain" description="Glutaminase A central" evidence="4">
    <location>
        <begin position="457"/>
        <end position="793"/>
    </location>
</feature>
<dbReference type="SUPFAM" id="SSF48208">
    <property type="entry name" value="Six-hairpin glycosidases"/>
    <property type="match status" value="1"/>
</dbReference>
<evidence type="ECO:0000313" key="7">
    <source>
        <dbReference type="Proteomes" id="UP001236507"/>
    </source>
</evidence>
<feature type="domain" description="DUF4964" evidence="3">
    <location>
        <begin position="15"/>
        <end position="82"/>
    </location>
</feature>
<evidence type="ECO:0000256" key="2">
    <source>
        <dbReference type="SAM" id="SignalP"/>
    </source>
</evidence>
<dbReference type="Pfam" id="PF16335">
    <property type="entry name" value="GtaA_6_Hairpin"/>
    <property type="match status" value="1"/>
</dbReference>
<feature type="signal peptide" evidence="2">
    <location>
        <begin position="1"/>
        <end position="18"/>
    </location>
</feature>
<evidence type="ECO:0000256" key="1">
    <source>
        <dbReference type="SAM" id="Coils"/>
    </source>
</evidence>
<dbReference type="InterPro" id="IPR012341">
    <property type="entry name" value="6hp_glycosidase-like_sf"/>
</dbReference>
<evidence type="ECO:0000313" key="6">
    <source>
        <dbReference type="EMBL" id="MDI9861268.1"/>
    </source>
</evidence>
<organism evidence="6 7">
    <name type="scientific">Flectobacillus roseus</name>
    <dbReference type="NCBI Taxonomy" id="502259"/>
    <lineage>
        <taxon>Bacteria</taxon>
        <taxon>Pseudomonadati</taxon>
        <taxon>Bacteroidota</taxon>
        <taxon>Cytophagia</taxon>
        <taxon>Cytophagales</taxon>
        <taxon>Flectobacillaceae</taxon>
        <taxon>Flectobacillus</taxon>
    </lineage>
</organism>
<comment type="caution">
    <text evidence="6">The sequence shown here is derived from an EMBL/GenBank/DDBJ whole genome shotgun (WGS) entry which is preliminary data.</text>
</comment>
<dbReference type="EMBL" id="JASHIF010000018">
    <property type="protein sequence ID" value="MDI9861268.1"/>
    <property type="molecule type" value="Genomic_DNA"/>
</dbReference>
<dbReference type="InterPro" id="IPR008979">
    <property type="entry name" value="Galactose-bd-like_sf"/>
</dbReference>
<dbReference type="Pfam" id="PF16334">
    <property type="entry name" value="DUF4964"/>
    <property type="match status" value="1"/>
</dbReference>
<accession>A0ABT6YDR7</accession>
<sequence>MKKSIVALLSLFSISTQAQQLRPPAVPLIANDPYFSIWSVSDKANESVTRHWTGKNHSLQGIVEVDGKAFQFLGMPKINYKTYASTAAEKVYQAKYTLDTPAAGWEKESFDDNSWKIGTAPFGDGAGSNPMRPNTDWKTKKIWYRRAVELPAKFNAEKLRLQVSNDDDVQIYINGVLAYECGPCYIAGYEQYKLSPAAQKAIKPGKNIIAVHCINPIGGGFVDVGIQEELPPATPVTAATQTSVQVKATNTIYTFDANGVQVKATFTSPLLMDELEVLARPASYITFETSSKDGRSHKVKVKMDVSADLAVNMPSQEVATKVLPNTTGGLKLMSAGSVEQKILGKRGDDLRIDWGYAYVAAKNATFTTGTPQERVLKSTFDFGTVGQTSKSNHLILAYDDIYAVQYFGKNLRAWWRRDASMTAEKMLDEAEKDYSRLMAKTAAFDQQLYQDAQKAGGKEYADLCELAYRQAIAAHKTVDRGDGTLLFFSKENFSNGSIGTVDVTYPSAPMFLLYNNTLMKGLLEFIFEYSESGKWAKPFAAHDVGTYPLANGQTYGEDMPVEECGNMIILAAATCLKDGNGDYAKKHWSTLSTWVKYLEEYGFDPANQLCTDDFAGHLARNINLSAKAIMGIASYAKMAELVDDKATANKYQAMAKEMASKWQTMAEDGDHYALTFDKKGTWSQKYNLVWDELLGLNVFPKSVMQKEIKYYLNKQEKYGLPLDSRKTYTKSDWIMWTATMADSQQDFEALIHPIWKFANETTSRVPLSDWHETTNAKQVGFQARSVVGGYFIKMLEGKLNK</sequence>
<dbReference type="PANTHER" id="PTHR31987:SF1">
    <property type="entry name" value="GLUTAMINASE A"/>
    <property type="match status" value="1"/>
</dbReference>
<dbReference type="InterPro" id="IPR032515">
    <property type="entry name" value="DUF4964"/>
</dbReference>